<evidence type="ECO:0000256" key="1">
    <source>
        <dbReference type="ARBA" id="ARBA00023002"/>
    </source>
</evidence>
<accession>A0A0D3H4D0</accession>
<dbReference type="AlphaFoldDB" id="A0A0D3H4D0"/>
<dbReference type="InterPro" id="IPR036291">
    <property type="entry name" value="NAD(P)-bd_dom_sf"/>
</dbReference>
<name>A0A0D3H4D0_9ORYZ</name>
<keyword evidence="1" id="KW-0560">Oxidoreductase</keyword>
<dbReference type="EnsemblPlants" id="OBART09G02790.2">
    <property type="protein sequence ID" value="OBART09G02790.2"/>
    <property type="gene ID" value="OBART09G02790"/>
</dbReference>
<dbReference type="SUPFAM" id="SSF51735">
    <property type="entry name" value="NAD(P)-binding Rossmann-fold domains"/>
    <property type="match status" value="1"/>
</dbReference>
<reference evidence="3" key="2">
    <citation type="submission" date="2015-03" db="UniProtKB">
        <authorList>
            <consortium name="EnsemblPlants"/>
        </authorList>
    </citation>
    <scope>IDENTIFICATION</scope>
</reference>
<sequence>MAKAEVGHRVCVTGAGGFVGSWVVKELLHRGYVVRGTARDPSARKYPHLQTLEGAAERLSLCYANVMDYNSLLVAFDGCDGVFHVASPVSNDPQFVPVAVEGTKNVINAAADVGARRVVFTSSYGAVHMDPNRSLDTVMDESCWSNLDFCKRKGDWYSYGKMVAEITAVEQASKRGIHLLVVVPPVTTGQMLQPTTNLSSHHFIHYLNGTKKDFPNAVAAYVDVRDVARAHALVYENPEANGRYLCVSAVLHRSELLRLLRELFPQYPIPTKCDNKSRPLIKPYKFSNKRLRDLGLKFTPIKESLYNMILSLQEKGDLPTTVVPRASL</sequence>
<dbReference type="eggNOG" id="KOG1502">
    <property type="taxonomic scope" value="Eukaryota"/>
</dbReference>
<dbReference type="PANTHER" id="PTHR10366">
    <property type="entry name" value="NAD DEPENDENT EPIMERASE/DEHYDRATASE"/>
    <property type="match status" value="1"/>
</dbReference>
<dbReference type="CDD" id="cd08958">
    <property type="entry name" value="FR_SDR_e"/>
    <property type="match status" value="1"/>
</dbReference>
<dbReference type="GO" id="GO:0016616">
    <property type="term" value="F:oxidoreductase activity, acting on the CH-OH group of donors, NAD or NADP as acceptor"/>
    <property type="evidence" value="ECO:0007669"/>
    <property type="project" value="TreeGrafter"/>
</dbReference>
<dbReference type="InterPro" id="IPR050425">
    <property type="entry name" value="NAD(P)_dehydrat-like"/>
</dbReference>
<dbReference type="Gene3D" id="3.40.50.720">
    <property type="entry name" value="NAD(P)-binding Rossmann-like Domain"/>
    <property type="match status" value="1"/>
</dbReference>
<dbReference type="InterPro" id="IPR001509">
    <property type="entry name" value="Epimerase_deHydtase"/>
</dbReference>
<feature type="domain" description="NAD-dependent epimerase/dehydratase" evidence="2">
    <location>
        <begin position="10"/>
        <end position="241"/>
    </location>
</feature>
<dbReference type="PANTHER" id="PTHR10366:SF404">
    <property type="entry name" value="CINNAMOYL-COA REDUCTASE 1"/>
    <property type="match status" value="1"/>
</dbReference>
<dbReference type="Gramene" id="OBART09G02790.2">
    <property type="protein sequence ID" value="OBART09G02790.2"/>
    <property type="gene ID" value="OBART09G02790"/>
</dbReference>
<dbReference type="PaxDb" id="65489-OBART09G02790.2"/>
<dbReference type="STRING" id="65489.A0A0D3H4D0"/>
<protein>
    <recommendedName>
        <fullName evidence="2">NAD-dependent epimerase/dehydratase domain-containing protein</fullName>
    </recommendedName>
</protein>
<dbReference type="Proteomes" id="UP000026960">
    <property type="component" value="Chromosome 9"/>
</dbReference>
<dbReference type="FunFam" id="3.40.50.720:FF:000219">
    <property type="entry name" value="Cinnamoyl-CoA reductase 1"/>
    <property type="match status" value="1"/>
</dbReference>
<keyword evidence="4" id="KW-1185">Reference proteome</keyword>
<dbReference type="Pfam" id="PF01370">
    <property type="entry name" value="Epimerase"/>
    <property type="match status" value="1"/>
</dbReference>
<proteinExistence type="predicted"/>
<reference evidence="3" key="1">
    <citation type="journal article" date="2009" name="Rice">
        <title>De Novo Next Generation Sequencing of Plant Genomes.</title>
        <authorList>
            <person name="Rounsley S."/>
            <person name="Marri P.R."/>
            <person name="Yu Y."/>
            <person name="He R."/>
            <person name="Sisneros N."/>
            <person name="Goicoechea J.L."/>
            <person name="Lee S.J."/>
            <person name="Angelova A."/>
            <person name="Kudrna D."/>
            <person name="Luo M."/>
            <person name="Affourtit J."/>
            <person name="Desany B."/>
            <person name="Knight J."/>
            <person name="Niazi F."/>
            <person name="Egholm M."/>
            <person name="Wing R.A."/>
        </authorList>
    </citation>
    <scope>NUCLEOTIDE SEQUENCE [LARGE SCALE GENOMIC DNA]</scope>
    <source>
        <strain evidence="3">cv. IRGC 105608</strain>
    </source>
</reference>
<evidence type="ECO:0000313" key="3">
    <source>
        <dbReference type="EnsemblPlants" id="OBART09G02790.2"/>
    </source>
</evidence>
<evidence type="ECO:0000313" key="4">
    <source>
        <dbReference type="Proteomes" id="UP000026960"/>
    </source>
</evidence>
<organism evidence="3">
    <name type="scientific">Oryza barthii</name>
    <dbReference type="NCBI Taxonomy" id="65489"/>
    <lineage>
        <taxon>Eukaryota</taxon>
        <taxon>Viridiplantae</taxon>
        <taxon>Streptophyta</taxon>
        <taxon>Embryophyta</taxon>
        <taxon>Tracheophyta</taxon>
        <taxon>Spermatophyta</taxon>
        <taxon>Magnoliopsida</taxon>
        <taxon>Liliopsida</taxon>
        <taxon>Poales</taxon>
        <taxon>Poaceae</taxon>
        <taxon>BOP clade</taxon>
        <taxon>Oryzoideae</taxon>
        <taxon>Oryzeae</taxon>
        <taxon>Oryzinae</taxon>
        <taxon>Oryza</taxon>
    </lineage>
</organism>
<evidence type="ECO:0000259" key="2">
    <source>
        <dbReference type="Pfam" id="PF01370"/>
    </source>
</evidence>